<name>A0A3S5BVD5_9PLAT</name>
<proteinExistence type="predicted"/>
<comment type="caution">
    <text evidence="2">The sequence shown here is derived from an EMBL/GenBank/DDBJ whole genome shotgun (WGS) entry which is preliminary data.</text>
</comment>
<accession>A0A3S5BVD5</accession>
<evidence type="ECO:0000256" key="1">
    <source>
        <dbReference type="SAM" id="MobiDB-lite"/>
    </source>
</evidence>
<feature type="region of interest" description="Disordered" evidence="1">
    <location>
        <begin position="49"/>
        <end position="96"/>
    </location>
</feature>
<sequence>MQTADRVPGLGDTMSTHCVAMPPTDRQPYSLLPWPRNECAQSARRYGEVQAASQHRSPGGVRPAIGEEFFTSDVPLKDDRNRSEFHRSPGNKANDEQPLLRIYPLHEEGSICDSHRLDGVSLRMSLGMSTHLLGNFRIMSTKYMSFQLSGGWWPNSDGDFWGSYLIKG</sequence>
<gene>
    <name evidence="2" type="ORF">PXEA_LOCUS13501</name>
</gene>
<keyword evidence="3" id="KW-1185">Reference proteome</keyword>
<reference evidence="2" key="1">
    <citation type="submission" date="2018-11" db="EMBL/GenBank/DDBJ databases">
        <authorList>
            <consortium name="Pathogen Informatics"/>
        </authorList>
    </citation>
    <scope>NUCLEOTIDE SEQUENCE</scope>
</reference>
<dbReference type="EMBL" id="CAAALY010044543">
    <property type="protein sequence ID" value="VEL20061.1"/>
    <property type="molecule type" value="Genomic_DNA"/>
</dbReference>
<dbReference type="AlphaFoldDB" id="A0A3S5BVD5"/>
<feature type="compositionally biased region" description="Basic and acidic residues" evidence="1">
    <location>
        <begin position="75"/>
        <end position="87"/>
    </location>
</feature>
<evidence type="ECO:0000313" key="3">
    <source>
        <dbReference type="Proteomes" id="UP000784294"/>
    </source>
</evidence>
<organism evidence="2 3">
    <name type="scientific">Protopolystoma xenopodis</name>
    <dbReference type="NCBI Taxonomy" id="117903"/>
    <lineage>
        <taxon>Eukaryota</taxon>
        <taxon>Metazoa</taxon>
        <taxon>Spiralia</taxon>
        <taxon>Lophotrochozoa</taxon>
        <taxon>Platyhelminthes</taxon>
        <taxon>Monogenea</taxon>
        <taxon>Polyopisthocotylea</taxon>
        <taxon>Polystomatidea</taxon>
        <taxon>Polystomatidae</taxon>
        <taxon>Protopolystoma</taxon>
    </lineage>
</organism>
<evidence type="ECO:0000313" key="2">
    <source>
        <dbReference type="EMBL" id="VEL20061.1"/>
    </source>
</evidence>
<dbReference type="Proteomes" id="UP000784294">
    <property type="component" value="Unassembled WGS sequence"/>
</dbReference>
<protein>
    <submittedName>
        <fullName evidence="2">Uncharacterized protein</fullName>
    </submittedName>
</protein>